<gene>
    <name evidence="1" type="ORF">HGA03_05820</name>
</gene>
<dbReference type="Proteomes" id="UP000581206">
    <property type="component" value="Unassembled WGS sequence"/>
</dbReference>
<evidence type="ECO:0000313" key="2">
    <source>
        <dbReference type="Proteomes" id="UP000581206"/>
    </source>
</evidence>
<sequence>MIRRLIARVLDVLGPAPLDMGLPESMPTVRECRADDLAVLSDEDLLGLVSPLQLASHPHEGTAAERIGGAR</sequence>
<proteinExistence type="predicted"/>
<organism evidence="1 2">
    <name type="scientific">Cellulomonas denverensis</name>
    <dbReference type="NCBI Taxonomy" id="264297"/>
    <lineage>
        <taxon>Bacteria</taxon>
        <taxon>Bacillati</taxon>
        <taxon>Actinomycetota</taxon>
        <taxon>Actinomycetes</taxon>
        <taxon>Micrococcales</taxon>
        <taxon>Cellulomonadaceae</taxon>
        <taxon>Cellulomonas</taxon>
    </lineage>
</organism>
<reference evidence="1 2" key="1">
    <citation type="submission" date="2020-04" db="EMBL/GenBank/DDBJ databases">
        <title>MicrobeNet Type strains.</title>
        <authorList>
            <person name="Nicholson A.C."/>
        </authorList>
    </citation>
    <scope>NUCLEOTIDE SEQUENCE [LARGE SCALE GENOMIC DNA]</scope>
    <source>
        <strain evidence="1 2">ATCC BAA-788</strain>
    </source>
</reference>
<dbReference type="EMBL" id="JAAXOX010000002">
    <property type="protein sequence ID" value="NKY22181.1"/>
    <property type="molecule type" value="Genomic_DNA"/>
</dbReference>
<name>A0A7X6QYN6_9CELL</name>
<accession>A0A7X6QYN6</accession>
<dbReference type="RefSeq" id="WP_168629283.1">
    <property type="nucleotide sequence ID" value="NZ_BONL01000033.1"/>
</dbReference>
<evidence type="ECO:0000313" key="1">
    <source>
        <dbReference type="EMBL" id="NKY22181.1"/>
    </source>
</evidence>
<comment type="caution">
    <text evidence="1">The sequence shown here is derived from an EMBL/GenBank/DDBJ whole genome shotgun (WGS) entry which is preliminary data.</text>
</comment>
<dbReference type="AlphaFoldDB" id="A0A7X6QYN6"/>
<keyword evidence="2" id="KW-1185">Reference proteome</keyword>
<protein>
    <submittedName>
        <fullName evidence="1">Uncharacterized protein</fullName>
    </submittedName>
</protein>